<accession>A0ABR1K416</accession>
<organism evidence="2 3">
    <name type="scientific">Marasmiellus scandens</name>
    <dbReference type="NCBI Taxonomy" id="2682957"/>
    <lineage>
        <taxon>Eukaryota</taxon>
        <taxon>Fungi</taxon>
        <taxon>Dikarya</taxon>
        <taxon>Basidiomycota</taxon>
        <taxon>Agaricomycotina</taxon>
        <taxon>Agaricomycetes</taxon>
        <taxon>Agaricomycetidae</taxon>
        <taxon>Agaricales</taxon>
        <taxon>Marasmiineae</taxon>
        <taxon>Omphalotaceae</taxon>
        <taxon>Marasmiellus</taxon>
    </lineage>
</organism>
<feature type="transmembrane region" description="Helical" evidence="1">
    <location>
        <begin position="47"/>
        <end position="76"/>
    </location>
</feature>
<feature type="transmembrane region" description="Helical" evidence="1">
    <location>
        <begin position="12"/>
        <end position="35"/>
    </location>
</feature>
<keyword evidence="1" id="KW-0812">Transmembrane</keyword>
<dbReference type="EMBL" id="JBANRG010000002">
    <property type="protein sequence ID" value="KAK7471066.1"/>
    <property type="molecule type" value="Genomic_DNA"/>
</dbReference>
<evidence type="ECO:0000313" key="3">
    <source>
        <dbReference type="Proteomes" id="UP001498398"/>
    </source>
</evidence>
<proteinExistence type="predicted"/>
<keyword evidence="3" id="KW-1185">Reference proteome</keyword>
<keyword evidence="1" id="KW-0472">Membrane</keyword>
<dbReference type="Proteomes" id="UP001498398">
    <property type="component" value="Unassembled WGS sequence"/>
</dbReference>
<name>A0ABR1K416_9AGAR</name>
<evidence type="ECO:0000313" key="2">
    <source>
        <dbReference type="EMBL" id="KAK7471066.1"/>
    </source>
</evidence>
<keyword evidence="1" id="KW-1133">Transmembrane helix</keyword>
<sequence length="164" mass="18982">MIQIPPTSCLSYAHVVSCSVLSPSLELLSSPLVLITLSRYVEASCMFLHLLCFHVTMDLSFLPFSLHLFAITATFWLRAKDFLFLIQNFAATHPIHLSPLSSVYHRRRDYRCRYIHRPIDGWHHALLLSYFHILVTFTLLSLLISWGSWSSWSILVSILPFSFR</sequence>
<feature type="transmembrane region" description="Helical" evidence="1">
    <location>
        <begin position="125"/>
        <end position="149"/>
    </location>
</feature>
<comment type="caution">
    <text evidence="2">The sequence shown here is derived from an EMBL/GenBank/DDBJ whole genome shotgun (WGS) entry which is preliminary data.</text>
</comment>
<feature type="transmembrane region" description="Helical" evidence="1">
    <location>
        <begin position="82"/>
        <end position="104"/>
    </location>
</feature>
<reference evidence="2 3" key="1">
    <citation type="submission" date="2024-01" db="EMBL/GenBank/DDBJ databases">
        <title>A draft genome for the cacao thread blight pathogen Marasmiellus scandens.</title>
        <authorList>
            <person name="Baruah I.K."/>
            <person name="Leung J."/>
            <person name="Bukari Y."/>
            <person name="Amoako-Attah I."/>
            <person name="Meinhardt L.W."/>
            <person name="Bailey B.A."/>
            <person name="Cohen S.P."/>
        </authorList>
    </citation>
    <scope>NUCLEOTIDE SEQUENCE [LARGE SCALE GENOMIC DNA]</scope>
    <source>
        <strain evidence="2 3">GH-19</strain>
    </source>
</reference>
<gene>
    <name evidence="2" type="ORF">VKT23_002482</name>
</gene>
<protein>
    <submittedName>
        <fullName evidence="2">Uncharacterized protein</fullName>
    </submittedName>
</protein>
<evidence type="ECO:0000256" key="1">
    <source>
        <dbReference type="SAM" id="Phobius"/>
    </source>
</evidence>